<sequence length="120" mass="13292">MFVDSGGDAHLRNYSAKAQKVYNYIQRSGNPTDGIHLQVISREAPMPIQDAMAGAEELLSHGTIYTTVDDETYAILEHSDDTIVSGTTRAGRGDSGLCYERQRRRYLGIHDIRHVGQPEG</sequence>
<evidence type="ECO:0000313" key="1">
    <source>
        <dbReference type="EMBL" id="KAJ2965253.1"/>
    </source>
</evidence>
<reference evidence="1" key="1">
    <citation type="submission" date="2022-10" db="EMBL/GenBank/DDBJ databases">
        <title>Genome Sequence of Xylaria curta.</title>
        <authorList>
            <person name="Buettner E."/>
        </authorList>
    </citation>
    <scope>NUCLEOTIDE SEQUENCE</scope>
    <source>
        <strain evidence="1">Babe10</strain>
    </source>
</reference>
<name>A0ACC1MG83_9PEZI</name>
<organism evidence="1 2">
    <name type="scientific">Xylaria curta</name>
    <dbReference type="NCBI Taxonomy" id="42375"/>
    <lineage>
        <taxon>Eukaryota</taxon>
        <taxon>Fungi</taxon>
        <taxon>Dikarya</taxon>
        <taxon>Ascomycota</taxon>
        <taxon>Pezizomycotina</taxon>
        <taxon>Sordariomycetes</taxon>
        <taxon>Xylariomycetidae</taxon>
        <taxon>Xylariales</taxon>
        <taxon>Xylariaceae</taxon>
        <taxon>Xylaria</taxon>
    </lineage>
</organism>
<protein>
    <submittedName>
        <fullName evidence="1">Uncharacterized protein</fullName>
    </submittedName>
</protein>
<accession>A0ACC1MG83</accession>
<evidence type="ECO:0000313" key="2">
    <source>
        <dbReference type="Proteomes" id="UP001143856"/>
    </source>
</evidence>
<comment type="caution">
    <text evidence="1">The sequence shown here is derived from an EMBL/GenBank/DDBJ whole genome shotgun (WGS) entry which is preliminary data.</text>
</comment>
<dbReference type="Proteomes" id="UP001143856">
    <property type="component" value="Unassembled WGS sequence"/>
</dbReference>
<keyword evidence="2" id="KW-1185">Reference proteome</keyword>
<dbReference type="EMBL" id="JAPDGR010005714">
    <property type="protein sequence ID" value="KAJ2965253.1"/>
    <property type="molecule type" value="Genomic_DNA"/>
</dbReference>
<gene>
    <name evidence="1" type="ORF">NUW58_g10923</name>
</gene>
<proteinExistence type="predicted"/>